<dbReference type="Proteomes" id="UP000249873">
    <property type="component" value="Chromosome"/>
</dbReference>
<dbReference type="RefSeq" id="WP_111372039.1">
    <property type="nucleotide sequence ID" value="NZ_CP029480.1"/>
</dbReference>
<protein>
    <submittedName>
        <fullName evidence="3">Hsp70 family protein</fullName>
    </submittedName>
</protein>
<dbReference type="InterPro" id="IPR042054">
    <property type="entry name" value="YegD-like"/>
</dbReference>
<dbReference type="InterPro" id="IPR013126">
    <property type="entry name" value="Hsp_70_fam"/>
</dbReference>
<dbReference type="SUPFAM" id="SSF53067">
    <property type="entry name" value="Actin-like ATPase domain"/>
    <property type="match status" value="2"/>
</dbReference>
<evidence type="ECO:0000313" key="3">
    <source>
        <dbReference type="EMBL" id="AWV98846.1"/>
    </source>
</evidence>
<keyword evidence="2" id="KW-0067">ATP-binding</keyword>
<sequence length="413" mass="46568">MPNFIYGVDFGTTNSALAILDLDKNEVVKVFTMPSVLFFPDLEGGFAYFTGKKAIEKYVESKSNGRLMKSIKSVLPIKSFTHTIIANKVFKPEDLVALIMSALKKQADDYLGVIVTKAVIGRPVVFSEEPEKEAIAQKRLENAVKLSGFEEAKYQMEPIAAAFTYERSLKKEELVLVADFGGGTSDFTLMHLGANKSHDEIVQGGIYIGGDNFDSKLMWHKGTPHFGRGVKEKFFQKLVPLPLSYFVNITTWAKMNFLNTNKMREAIRKSYFRSGDDPKVKNLLTLIEKNLGYYLFQKVEKTKIDLTKNDTATFAYQEDDIDFKEEVSVKEFEEEIIAEELEKISAYLDEFLLKNNATYESIDSVFMTGGTSMVRALQNVFLEKFGEAKIKSGDNFNSVAMGLAYSYEKLNKG</sequence>
<evidence type="ECO:0000256" key="1">
    <source>
        <dbReference type="ARBA" id="ARBA00022741"/>
    </source>
</evidence>
<dbReference type="PANTHER" id="PTHR19375">
    <property type="entry name" value="HEAT SHOCK PROTEIN 70KDA"/>
    <property type="match status" value="1"/>
</dbReference>
<dbReference type="GO" id="GO:0005524">
    <property type="term" value="F:ATP binding"/>
    <property type="evidence" value="ECO:0007669"/>
    <property type="project" value="UniProtKB-KW"/>
</dbReference>
<reference evidence="3 4" key="1">
    <citation type="submission" date="2018-05" db="EMBL/GenBank/DDBJ databases">
        <title>Complete genome sequence of Arcticibacterium luteifluviistationis SM1504T, a cytophagaceae bacterium isolated from Arctic surface seawater.</title>
        <authorList>
            <person name="Li Y."/>
            <person name="Qin Q.-L."/>
        </authorList>
    </citation>
    <scope>NUCLEOTIDE SEQUENCE [LARGE SCALE GENOMIC DNA]</scope>
    <source>
        <strain evidence="3 4">SM1504</strain>
    </source>
</reference>
<proteinExistence type="predicted"/>
<dbReference type="CDD" id="cd10231">
    <property type="entry name" value="ASKHA_NBD_HSP70_YegD-like"/>
    <property type="match status" value="1"/>
</dbReference>
<keyword evidence="1" id="KW-0547">Nucleotide-binding</keyword>
<dbReference type="AlphaFoldDB" id="A0A2Z4GC96"/>
<accession>A0A2Z4GC96</accession>
<dbReference type="OrthoDB" id="9807934at2"/>
<dbReference type="InterPro" id="IPR043129">
    <property type="entry name" value="ATPase_NBD"/>
</dbReference>
<gene>
    <name evidence="3" type="ORF">DJ013_11960</name>
</gene>
<name>A0A2Z4GC96_9BACT</name>
<dbReference type="GO" id="GO:0140662">
    <property type="term" value="F:ATP-dependent protein folding chaperone"/>
    <property type="evidence" value="ECO:0007669"/>
    <property type="project" value="InterPro"/>
</dbReference>
<dbReference type="Pfam" id="PF00012">
    <property type="entry name" value="HSP70"/>
    <property type="match status" value="2"/>
</dbReference>
<keyword evidence="4" id="KW-1185">Reference proteome</keyword>
<organism evidence="3 4">
    <name type="scientific">Arcticibacterium luteifluviistationis</name>
    <dbReference type="NCBI Taxonomy" id="1784714"/>
    <lineage>
        <taxon>Bacteria</taxon>
        <taxon>Pseudomonadati</taxon>
        <taxon>Bacteroidota</taxon>
        <taxon>Cytophagia</taxon>
        <taxon>Cytophagales</taxon>
        <taxon>Leadbetterellaceae</taxon>
        <taxon>Arcticibacterium</taxon>
    </lineage>
</organism>
<dbReference type="Gene3D" id="3.30.420.40">
    <property type="match status" value="2"/>
</dbReference>
<evidence type="ECO:0000313" key="4">
    <source>
        <dbReference type="Proteomes" id="UP000249873"/>
    </source>
</evidence>
<dbReference type="KEGG" id="als:DJ013_11960"/>
<evidence type="ECO:0000256" key="2">
    <source>
        <dbReference type="ARBA" id="ARBA00022840"/>
    </source>
</evidence>
<dbReference type="EMBL" id="CP029480">
    <property type="protein sequence ID" value="AWV98846.1"/>
    <property type="molecule type" value="Genomic_DNA"/>
</dbReference>